<reference evidence="2 3" key="1">
    <citation type="submission" date="2015-06" db="EMBL/GenBank/DDBJ databases">
        <title>Survival trade-offs in plant roots during colonization by closely related pathogenic and mutualistic fungi.</title>
        <authorList>
            <person name="Hacquard S."/>
            <person name="Kracher B."/>
            <person name="Hiruma K."/>
            <person name="Weinman A."/>
            <person name="Muench P."/>
            <person name="Garrido Oter R."/>
            <person name="Ver Loren van Themaat E."/>
            <person name="Dallerey J.-F."/>
            <person name="Damm U."/>
            <person name="Henrissat B."/>
            <person name="Lespinet O."/>
            <person name="Thon M."/>
            <person name="Kemen E."/>
            <person name="McHardy A.C."/>
            <person name="Schulze-Lefert P."/>
            <person name="O'Connell R.J."/>
        </authorList>
    </citation>
    <scope>NUCLEOTIDE SEQUENCE [LARGE SCALE GENOMIC DNA]</scope>
    <source>
        <strain evidence="2 3">0861</strain>
    </source>
</reference>
<feature type="region of interest" description="Disordered" evidence="1">
    <location>
        <begin position="50"/>
        <end position="69"/>
    </location>
</feature>
<gene>
    <name evidence="2" type="ORF">CT0861_13263</name>
</gene>
<evidence type="ECO:0000256" key="1">
    <source>
        <dbReference type="SAM" id="MobiDB-lite"/>
    </source>
</evidence>
<protein>
    <submittedName>
        <fullName evidence="2">Uncharacterized protein</fullName>
    </submittedName>
</protein>
<comment type="caution">
    <text evidence="2">The sequence shown here is derived from an EMBL/GenBank/DDBJ whole genome shotgun (WGS) entry which is preliminary data.</text>
</comment>
<keyword evidence="3" id="KW-1185">Reference proteome</keyword>
<feature type="compositionally biased region" description="Basic and acidic residues" evidence="1">
    <location>
        <begin position="50"/>
        <end position="61"/>
    </location>
</feature>
<proteinExistence type="predicted"/>
<evidence type="ECO:0000313" key="3">
    <source>
        <dbReference type="Proteomes" id="UP000076552"/>
    </source>
</evidence>
<accession>A0A166MG17</accession>
<name>A0A166MG17_9PEZI</name>
<organism evidence="2 3">
    <name type="scientific">Colletotrichum tofieldiae</name>
    <dbReference type="NCBI Taxonomy" id="708197"/>
    <lineage>
        <taxon>Eukaryota</taxon>
        <taxon>Fungi</taxon>
        <taxon>Dikarya</taxon>
        <taxon>Ascomycota</taxon>
        <taxon>Pezizomycotina</taxon>
        <taxon>Sordariomycetes</taxon>
        <taxon>Hypocreomycetidae</taxon>
        <taxon>Glomerellales</taxon>
        <taxon>Glomerellaceae</taxon>
        <taxon>Colletotrichum</taxon>
        <taxon>Colletotrichum spaethianum species complex</taxon>
    </lineage>
</organism>
<dbReference type="EMBL" id="LFIV01000265">
    <property type="protein sequence ID" value="KZL64626.1"/>
    <property type="molecule type" value="Genomic_DNA"/>
</dbReference>
<dbReference type="AlphaFoldDB" id="A0A166MG17"/>
<evidence type="ECO:0000313" key="2">
    <source>
        <dbReference type="EMBL" id="KZL64626.1"/>
    </source>
</evidence>
<sequence>MLAGHSSEEPDIVSARRRKSQWSEHVLRLLEANRVMGSLRQFISSPERRYGDGARRNERVGRSGGEGSAWLSHKTHSKLATALQEDVASAMPLVLRCCSIDEPKRATTWEELCHSAREYKKTSIQVVFSSHQRALMHATMISGLARRADEHANCVALMA</sequence>
<dbReference type="Proteomes" id="UP000076552">
    <property type="component" value="Unassembled WGS sequence"/>
</dbReference>